<reference evidence="2" key="2">
    <citation type="submission" date="2018-03" db="EMBL/GenBank/DDBJ databases">
        <title>The Triticum urartu genome reveals the dynamic nature of wheat genome evolution.</title>
        <authorList>
            <person name="Ling H."/>
            <person name="Ma B."/>
            <person name="Shi X."/>
            <person name="Liu H."/>
            <person name="Dong L."/>
            <person name="Sun H."/>
            <person name="Cao Y."/>
            <person name="Gao Q."/>
            <person name="Zheng S."/>
            <person name="Li Y."/>
            <person name="Yu Y."/>
            <person name="Du H."/>
            <person name="Qi M."/>
            <person name="Li Y."/>
            <person name="Yu H."/>
            <person name="Cui Y."/>
            <person name="Wang N."/>
            <person name="Chen C."/>
            <person name="Wu H."/>
            <person name="Zhao Y."/>
            <person name="Zhang J."/>
            <person name="Li Y."/>
            <person name="Zhou W."/>
            <person name="Zhang B."/>
            <person name="Hu W."/>
            <person name="Eijk M."/>
            <person name="Tang J."/>
            <person name="Witsenboer H."/>
            <person name="Zhao S."/>
            <person name="Li Z."/>
            <person name="Zhang A."/>
            <person name="Wang D."/>
            <person name="Liang C."/>
        </authorList>
    </citation>
    <scope>NUCLEOTIDE SEQUENCE [LARGE SCALE GENOMIC DNA]</scope>
    <source>
        <strain evidence="2">cv. G1812</strain>
    </source>
</reference>
<dbReference type="Gramene" id="TuG1812G0400000881.01.T01">
    <property type="protein sequence ID" value="TuG1812G0400000881.01.T01.cds418219"/>
    <property type="gene ID" value="TuG1812G0400000881.01"/>
</dbReference>
<dbReference type="Pfam" id="PF00078">
    <property type="entry name" value="RVT_1"/>
    <property type="match status" value="1"/>
</dbReference>
<evidence type="ECO:0000313" key="2">
    <source>
        <dbReference type="EnsemblPlants" id="TuG1812G0400000881.01.T01.cds418219"/>
    </source>
</evidence>
<dbReference type="PROSITE" id="PS50878">
    <property type="entry name" value="RT_POL"/>
    <property type="match status" value="1"/>
</dbReference>
<accession>A0A8R7U5E8</accession>
<evidence type="ECO:0000313" key="3">
    <source>
        <dbReference type="Proteomes" id="UP000015106"/>
    </source>
</evidence>
<sequence length="169" mass="18284">MGFGPRWREWISILISTTSTRVLINGTPGPLIPHGQGLRKGDPVSPMLFVLVIDTLNTLLQFAVQSGILKWLTRRHAPSSVSLFADDVIIFCHPDRSELSTINSLLDRFGTALGLRTNFAKCLAAPIQCSADDASAVGAALACPMVPFPIQYLGLPLSLRKVPTSHLLP</sequence>
<dbReference type="EnsemblPlants" id="TuG1812G0400000881.01.T01">
    <property type="protein sequence ID" value="TuG1812G0400000881.01.T01.cds418219"/>
    <property type="gene ID" value="TuG1812G0400000881.01"/>
</dbReference>
<dbReference type="InterPro" id="IPR043502">
    <property type="entry name" value="DNA/RNA_pol_sf"/>
</dbReference>
<keyword evidence="3" id="KW-1185">Reference proteome</keyword>
<name>A0A8R7U5E8_TRIUA</name>
<dbReference type="InterPro" id="IPR000477">
    <property type="entry name" value="RT_dom"/>
</dbReference>
<reference evidence="2" key="3">
    <citation type="submission" date="2022-06" db="UniProtKB">
        <authorList>
            <consortium name="EnsemblPlants"/>
        </authorList>
    </citation>
    <scope>IDENTIFICATION</scope>
</reference>
<dbReference type="SUPFAM" id="SSF56672">
    <property type="entry name" value="DNA/RNA polymerases"/>
    <property type="match status" value="1"/>
</dbReference>
<dbReference type="Proteomes" id="UP000015106">
    <property type="component" value="Chromosome 4"/>
</dbReference>
<evidence type="ECO:0000259" key="1">
    <source>
        <dbReference type="PROSITE" id="PS50878"/>
    </source>
</evidence>
<organism evidence="2 3">
    <name type="scientific">Triticum urartu</name>
    <name type="common">Red wild einkorn</name>
    <name type="synonym">Crithodium urartu</name>
    <dbReference type="NCBI Taxonomy" id="4572"/>
    <lineage>
        <taxon>Eukaryota</taxon>
        <taxon>Viridiplantae</taxon>
        <taxon>Streptophyta</taxon>
        <taxon>Embryophyta</taxon>
        <taxon>Tracheophyta</taxon>
        <taxon>Spermatophyta</taxon>
        <taxon>Magnoliopsida</taxon>
        <taxon>Liliopsida</taxon>
        <taxon>Poales</taxon>
        <taxon>Poaceae</taxon>
        <taxon>BOP clade</taxon>
        <taxon>Pooideae</taxon>
        <taxon>Triticodae</taxon>
        <taxon>Triticeae</taxon>
        <taxon>Triticinae</taxon>
        <taxon>Triticum</taxon>
    </lineage>
</organism>
<protein>
    <recommendedName>
        <fullName evidence="1">Reverse transcriptase domain-containing protein</fullName>
    </recommendedName>
</protein>
<reference evidence="3" key="1">
    <citation type="journal article" date="2013" name="Nature">
        <title>Draft genome of the wheat A-genome progenitor Triticum urartu.</title>
        <authorList>
            <person name="Ling H.Q."/>
            <person name="Zhao S."/>
            <person name="Liu D."/>
            <person name="Wang J."/>
            <person name="Sun H."/>
            <person name="Zhang C."/>
            <person name="Fan H."/>
            <person name="Li D."/>
            <person name="Dong L."/>
            <person name="Tao Y."/>
            <person name="Gao C."/>
            <person name="Wu H."/>
            <person name="Li Y."/>
            <person name="Cui Y."/>
            <person name="Guo X."/>
            <person name="Zheng S."/>
            <person name="Wang B."/>
            <person name="Yu K."/>
            <person name="Liang Q."/>
            <person name="Yang W."/>
            <person name="Lou X."/>
            <person name="Chen J."/>
            <person name="Feng M."/>
            <person name="Jian J."/>
            <person name="Zhang X."/>
            <person name="Luo G."/>
            <person name="Jiang Y."/>
            <person name="Liu J."/>
            <person name="Wang Z."/>
            <person name="Sha Y."/>
            <person name="Zhang B."/>
            <person name="Wu H."/>
            <person name="Tang D."/>
            <person name="Shen Q."/>
            <person name="Xue P."/>
            <person name="Zou S."/>
            <person name="Wang X."/>
            <person name="Liu X."/>
            <person name="Wang F."/>
            <person name="Yang Y."/>
            <person name="An X."/>
            <person name="Dong Z."/>
            <person name="Zhang K."/>
            <person name="Zhang X."/>
            <person name="Luo M.C."/>
            <person name="Dvorak J."/>
            <person name="Tong Y."/>
            <person name="Wang J."/>
            <person name="Yang H."/>
            <person name="Li Z."/>
            <person name="Wang D."/>
            <person name="Zhang A."/>
            <person name="Wang J."/>
        </authorList>
    </citation>
    <scope>NUCLEOTIDE SEQUENCE</scope>
    <source>
        <strain evidence="3">cv. G1812</strain>
    </source>
</reference>
<dbReference type="AlphaFoldDB" id="A0A8R7U5E8"/>
<feature type="domain" description="Reverse transcriptase" evidence="1">
    <location>
        <begin position="1"/>
        <end position="157"/>
    </location>
</feature>
<proteinExistence type="predicted"/>